<evidence type="ECO:0000313" key="1">
    <source>
        <dbReference type="EMBL" id="MBK7953740.1"/>
    </source>
</evidence>
<proteinExistence type="predicted"/>
<accession>A0A935W7F1</accession>
<organism evidence="1 2">
    <name type="scientific">Candidatus Accumulibacter affinis</name>
    <dbReference type="NCBI Taxonomy" id="2954384"/>
    <lineage>
        <taxon>Bacteria</taxon>
        <taxon>Pseudomonadati</taxon>
        <taxon>Pseudomonadota</taxon>
        <taxon>Betaproteobacteria</taxon>
        <taxon>Candidatus Accumulibacter</taxon>
    </lineage>
</organism>
<comment type="caution">
    <text evidence="1">The sequence shown here is derived from an EMBL/GenBank/DDBJ whole genome shotgun (WGS) entry which is preliminary data.</text>
</comment>
<evidence type="ECO:0000313" key="2">
    <source>
        <dbReference type="Proteomes" id="UP000706151"/>
    </source>
</evidence>
<dbReference type="AlphaFoldDB" id="A0A935W7F1"/>
<dbReference type="EMBL" id="JADJOT010000007">
    <property type="protein sequence ID" value="MBK7953740.1"/>
    <property type="molecule type" value="Genomic_DNA"/>
</dbReference>
<reference evidence="1 2" key="1">
    <citation type="submission" date="2020-10" db="EMBL/GenBank/DDBJ databases">
        <title>Connecting structure to function with the recovery of over 1000 high-quality activated sludge metagenome-assembled genomes encoding full-length rRNA genes using long-read sequencing.</title>
        <authorList>
            <person name="Singleton C.M."/>
            <person name="Petriglieri F."/>
            <person name="Kristensen J.M."/>
            <person name="Kirkegaard R.H."/>
            <person name="Michaelsen T.Y."/>
            <person name="Andersen M.H."/>
            <person name="Karst S.M."/>
            <person name="Dueholm M.S."/>
            <person name="Nielsen P.H."/>
            <person name="Albertsen M."/>
        </authorList>
    </citation>
    <scope>NUCLEOTIDE SEQUENCE [LARGE SCALE GENOMIC DNA]</scope>
    <source>
        <strain evidence="1">Fred_18-Q3-R57-64_BAT3C.720</strain>
    </source>
</reference>
<dbReference type="Proteomes" id="UP000706151">
    <property type="component" value="Unassembled WGS sequence"/>
</dbReference>
<gene>
    <name evidence="1" type="ORF">IPK02_07090</name>
</gene>
<sequence length="65" mass="7021">MAQVHAALTTPEMVQSVWDVVRAEYPEITEPEVVLPLRQLGQVEQLFPGGTPAHRAVADRAGDAA</sequence>
<protein>
    <submittedName>
        <fullName evidence="1">Uncharacterized protein</fullName>
    </submittedName>
</protein>
<name>A0A935W7F1_9PROT</name>